<dbReference type="AlphaFoldDB" id="A0A0H5QWE6"/>
<name>A0A0H5QWE6_9EUKA</name>
<reference evidence="1" key="1">
    <citation type="submission" date="2015-04" db="EMBL/GenBank/DDBJ databases">
        <title>The genome sequence of the plant pathogenic Rhizarian Plasmodiophora brassicae reveals insights in its biotrophic life cycle and the origin of chitin synthesis.</title>
        <authorList>
            <person name="Schwelm A."/>
            <person name="Fogelqvist J."/>
            <person name="Knaust A."/>
            <person name="Julke S."/>
            <person name="Lilja T."/>
            <person name="Dhandapani V."/>
            <person name="Bonilla-Rosso G."/>
            <person name="Karlsson M."/>
            <person name="Shevchenko A."/>
            <person name="Choi S.R."/>
            <person name="Kim H.G."/>
            <person name="Park J.Y."/>
            <person name="Lim Y.P."/>
            <person name="Ludwig-Muller J."/>
            <person name="Dixelius C."/>
        </authorList>
    </citation>
    <scope>NUCLEOTIDE SEQUENCE</scope>
    <source>
        <tissue evidence="1">Potato root galls</tissue>
    </source>
</reference>
<protein>
    <submittedName>
        <fullName evidence="1">Uncharacterized protein</fullName>
    </submittedName>
</protein>
<feature type="non-terminal residue" evidence="1">
    <location>
        <position position="189"/>
    </location>
</feature>
<sequence length="189" mass="21514">MEDSPPNDPEDIFEIEDFFIASNLERLIVLFDDVFHEILPISDGRSSYHRELSFANIDVNIDLSCSSDLVQKYGEEDDLIGLLRLPQYIVLSIRHISPVPIDKHARYVLSSACMAASSSIFPLPVFISLGDSSFIGRSLSTRYHVEMRDWDIPQSLRNLSGVLGFFNEMFPCRIDAKSLPMVSVKYSYR</sequence>
<dbReference type="EMBL" id="HACM01005836">
    <property type="protein sequence ID" value="CRZ06278.1"/>
    <property type="molecule type" value="Transcribed_RNA"/>
</dbReference>
<proteinExistence type="predicted"/>
<evidence type="ECO:0000313" key="1">
    <source>
        <dbReference type="EMBL" id="CRZ06278.1"/>
    </source>
</evidence>
<organism evidence="1">
    <name type="scientific">Spongospora subterranea</name>
    <dbReference type="NCBI Taxonomy" id="70186"/>
    <lineage>
        <taxon>Eukaryota</taxon>
        <taxon>Sar</taxon>
        <taxon>Rhizaria</taxon>
        <taxon>Endomyxa</taxon>
        <taxon>Phytomyxea</taxon>
        <taxon>Plasmodiophorida</taxon>
        <taxon>Plasmodiophoridae</taxon>
        <taxon>Spongospora</taxon>
    </lineage>
</organism>
<accession>A0A0H5QWE6</accession>